<evidence type="ECO:0000256" key="2">
    <source>
        <dbReference type="ARBA" id="ARBA00005179"/>
    </source>
</evidence>
<keyword evidence="6" id="KW-0560">Oxidoreductase</keyword>
<keyword evidence="4" id="KW-0349">Heme</keyword>
<keyword evidence="11" id="KW-1185">Reference proteome</keyword>
<comment type="pathway">
    <text evidence="2">Secondary metabolite biosynthesis.</text>
</comment>
<keyword evidence="7" id="KW-0408">Iron</keyword>
<feature type="transmembrane region" description="Helical" evidence="9">
    <location>
        <begin position="20"/>
        <end position="40"/>
    </location>
</feature>
<comment type="caution">
    <text evidence="10">The sequence shown here is derived from an EMBL/GenBank/DDBJ whole genome shotgun (WGS) entry which is preliminary data.</text>
</comment>
<dbReference type="Gene3D" id="1.10.630.10">
    <property type="entry name" value="Cytochrome P450"/>
    <property type="match status" value="1"/>
</dbReference>
<evidence type="ECO:0000256" key="9">
    <source>
        <dbReference type="SAM" id="Phobius"/>
    </source>
</evidence>
<dbReference type="InterPro" id="IPR036396">
    <property type="entry name" value="Cyt_P450_sf"/>
</dbReference>
<keyword evidence="8" id="KW-0503">Monooxygenase</keyword>
<gene>
    <name evidence="10" type="ORF">EDB92DRAFT_1936389</name>
</gene>
<dbReference type="GO" id="GO:0020037">
    <property type="term" value="F:heme binding"/>
    <property type="evidence" value="ECO:0007669"/>
    <property type="project" value="InterPro"/>
</dbReference>
<keyword evidence="9" id="KW-0812">Transmembrane</keyword>
<dbReference type="InterPro" id="IPR050121">
    <property type="entry name" value="Cytochrome_P450_monoxygenase"/>
</dbReference>
<evidence type="ECO:0000256" key="3">
    <source>
        <dbReference type="ARBA" id="ARBA00010617"/>
    </source>
</evidence>
<dbReference type="AlphaFoldDB" id="A0AAD4LDC4"/>
<keyword evidence="9" id="KW-0472">Membrane</keyword>
<sequence length="501" mass="56409">MQDSLSFLCRQSLVIAARAIFIPALLFFALSAIYIFYVLILGRIRAYRSPLQNVPGPKEAHWLSGDFVDVQEPDSSRLQEEWVRTYGHVMRYHSRFGTLRLLTVDPVAIAYILQNSEIFQKSDFVRFSLGTFTGRGLLFVEGPQHRKQNPAFGPTQVRKFTSMFLEKSLESTRKDGKLSFNTFVWLNKVTLDIIGLAGFNYAFNSLHAPDEKQNELYESIRSMLTTKAGQFMFILQLFFPLFRPIPTARSRVLNRSMEVIRRIGSQLIRDKKGHDLLSLLIKSNIASDTPESMRMSDEEILSQVPTFLFAGHETSSTAIAWTLFALSCHPAVQTTLRAELRTCPTDMPTMDQLNAAPVLRLYAPVSATQRIAMHDAEIPLQKPFKDNRGITAELDPGDSVSIPIRLLNRSTEIWGEDANEFRPERWESVPEAAHAVPSVYGHLATFIAALLFTLVRGFEFELALPAEDIVRRTSIVGRPVVASNPAAGPQLPLLIRPANLD</sequence>
<proteinExistence type="inferred from homology"/>
<evidence type="ECO:0000313" key="11">
    <source>
        <dbReference type="Proteomes" id="UP001201163"/>
    </source>
</evidence>
<dbReference type="PANTHER" id="PTHR24305:SF166">
    <property type="entry name" value="CYTOCHROME P450 12A4, MITOCHONDRIAL-RELATED"/>
    <property type="match status" value="1"/>
</dbReference>
<dbReference type="GO" id="GO:0005506">
    <property type="term" value="F:iron ion binding"/>
    <property type="evidence" value="ECO:0007669"/>
    <property type="project" value="InterPro"/>
</dbReference>
<name>A0AAD4LDC4_9AGAM</name>
<dbReference type="SUPFAM" id="SSF48264">
    <property type="entry name" value="Cytochrome P450"/>
    <property type="match status" value="1"/>
</dbReference>
<keyword evidence="5" id="KW-0479">Metal-binding</keyword>
<accession>A0AAD4LDC4</accession>
<evidence type="ECO:0000256" key="5">
    <source>
        <dbReference type="ARBA" id="ARBA00022723"/>
    </source>
</evidence>
<comment type="cofactor">
    <cofactor evidence="1">
        <name>heme</name>
        <dbReference type="ChEBI" id="CHEBI:30413"/>
    </cofactor>
</comment>
<evidence type="ECO:0000256" key="4">
    <source>
        <dbReference type="ARBA" id="ARBA00022617"/>
    </source>
</evidence>
<reference evidence="10" key="1">
    <citation type="submission" date="2022-01" db="EMBL/GenBank/DDBJ databases">
        <title>Comparative genomics reveals a dynamic genome evolution in the ectomycorrhizal milk-cap (Lactarius) mushrooms.</title>
        <authorList>
            <consortium name="DOE Joint Genome Institute"/>
            <person name="Lebreton A."/>
            <person name="Tang N."/>
            <person name="Kuo A."/>
            <person name="LaButti K."/>
            <person name="Drula E."/>
            <person name="Barry K."/>
            <person name="Clum A."/>
            <person name="Lipzen A."/>
            <person name="Mousain D."/>
            <person name="Ng V."/>
            <person name="Wang R."/>
            <person name="Wang X."/>
            <person name="Dai Y."/>
            <person name="Henrissat B."/>
            <person name="Grigoriev I.V."/>
            <person name="Guerin-Laguette A."/>
            <person name="Yu F."/>
            <person name="Martin F.M."/>
        </authorList>
    </citation>
    <scope>NUCLEOTIDE SEQUENCE</scope>
    <source>
        <strain evidence="10">QP</strain>
    </source>
</reference>
<keyword evidence="9" id="KW-1133">Transmembrane helix</keyword>
<dbReference type="GO" id="GO:0004497">
    <property type="term" value="F:monooxygenase activity"/>
    <property type="evidence" value="ECO:0007669"/>
    <property type="project" value="UniProtKB-KW"/>
</dbReference>
<dbReference type="GO" id="GO:0016705">
    <property type="term" value="F:oxidoreductase activity, acting on paired donors, with incorporation or reduction of molecular oxygen"/>
    <property type="evidence" value="ECO:0007669"/>
    <property type="project" value="InterPro"/>
</dbReference>
<comment type="similarity">
    <text evidence="3">Belongs to the cytochrome P450 family.</text>
</comment>
<evidence type="ECO:0000256" key="6">
    <source>
        <dbReference type="ARBA" id="ARBA00023002"/>
    </source>
</evidence>
<evidence type="ECO:0000256" key="7">
    <source>
        <dbReference type="ARBA" id="ARBA00023004"/>
    </source>
</evidence>
<evidence type="ECO:0000256" key="1">
    <source>
        <dbReference type="ARBA" id="ARBA00001971"/>
    </source>
</evidence>
<dbReference type="Proteomes" id="UP001201163">
    <property type="component" value="Unassembled WGS sequence"/>
</dbReference>
<dbReference type="Pfam" id="PF00067">
    <property type="entry name" value="p450"/>
    <property type="match status" value="1"/>
</dbReference>
<evidence type="ECO:0000256" key="8">
    <source>
        <dbReference type="ARBA" id="ARBA00023033"/>
    </source>
</evidence>
<dbReference type="InterPro" id="IPR001128">
    <property type="entry name" value="Cyt_P450"/>
</dbReference>
<dbReference type="EMBL" id="JAKELL010000065">
    <property type="protein sequence ID" value="KAH8985284.1"/>
    <property type="molecule type" value="Genomic_DNA"/>
</dbReference>
<dbReference type="PANTHER" id="PTHR24305">
    <property type="entry name" value="CYTOCHROME P450"/>
    <property type="match status" value="1"/>
</dbReference>
<protein>
    <submittedName>
        <fullName evidence="10">Cytochrome P450</fullName>
    </submittedName>
</protein>
<organism evidence="10 11">
    <name type="scientific">Lactarius akahatsu</name>
    <dbReference type="NCBI Taxonomy" id="416441"/>
    <lineage>
        <taxon>Eukaryota</taxon>
        <taxon>Fungi</taxon>
        <taxon>Dikarya</taxon>
        <taxon>Basidiomycota</taxon>
        <taxon>Agaricomycotina</taxon>
        <taxon>Agaricomycetes</taxon>
        <taxon>Russulales</taxon>
        <taxon>Russulaceae</taxon>
        <taxon>Lactarius</taxon>
    </lineage>
</organism>
<evidence type="ECO:0000313" key="10">
    <source>
        <dbReference type="EMBL" id="KAH8985284.1"/>
    </source>
</evidence>